<dbReference type="Proteomes" id="UP000525078">
    <property type="component" value="Unassembled WGS sequence"/>
</dbReference>
<keyword evidence="11" id="KW-1185">Reference proteome</keyword>
<evidence type="ECO:0000256" key="4">
    <source>
        <dbReference type="ARBA" id="ARBA00023163"/>
    </source>
</evidence>
<organism evidence="9 11">
    <name type="scientific">Cannabis sativa</name>
    <name type="common">Hemp</name>
    <name type="synonym">Marijuana</name>
    <dbReference type="NCBI Taxonomy" id="3483"/>
    <lineage>
        <taxon>Eukaryota</taxon>
        <taxon>Viridiplantae</taxon>
        <taxon>Streptophyta</taxon>
        <taxon>Embryophyta</taxon>
        <taxon>Tracheophyta</taxon>
        <taxon>Spermatophyta</taxon>
        <taxon>Magnoliopsida</taxon>
        <taxon>eudicotyledons</taxon>
        <taxon>Gunneridae</taxon>
        <taxon>Pentapetalae</taxon>
        <taxon>rosids</taxon>
        <taxon>fabids</taxon>
        <taxon>Rosales</taxon>
        <taxon>Cannabaceae</taxon>
        <taxon>Cannabis</taxon>
    </lineage>
</organism>
<protein>
    <recommendedName>
        <fullName evidence="7">AP2/ERF domain-containing protein</fullName>
    </recommendedName>
</protein>
<accession>A0A7J6HP78</accession>
<dbReference type="InterPro" id="IPR016177">
    <property type="entry name" value="DNA-bd_dom_sf"/>
</dbReference>
<sequence length="191" mass="21375">MTYEQGKDSPMNSPKGHQEETIATTETGMLSPVSSTSPTPTLSNFLQAEIRDPARRVRLWLGTYDTAEEAPMVYDNAAIKLRGPHALTNFVTPWAKENSAEPEITRRASALVSGYESSEESRNLSSPTSVLDSELTQTKKENQNKKKNVIQDCQGEMKELTREERPQTTVESSEEEVVRVSSHRCLKRRCG</sequence>
<dbReference type="SUPFAM" id="SSF54171">
    <property type="entry name" value="DNA-binding domain"/>
    <property type="match status" value="1"/>
</dbReference>
<dbReference type="EMBL" id="JAATIQ010000034">
    <property type="protein sequence ID" value="KAF4397066.1"/>
    <property type="molecule type" value="Genomic_DNA"/>
</dbReference>
<proteinExistence type="predicted"/>
<dbReference type="GO" id="GO:0003677">
    <property type="term" value="F:DNA binding"/>
    <property type="evidence" value="ECO:0007669"/>
    <property type="project" value="UniProtKB-KW"/>
</dbReference>
<evidence type="ECO:0000313" key="9">
    <source>
        <dbReference type="EMBL" id="KAF4397066.1"/>
    </source>
</evidence>
<feature type="domain" description="AP2/ERF" evidence="7">
    <location>
        <begin position="25"/>
        <end position="91"/>
    </location>
</feature>
<reference evidence="10 11" key="1">
    <citation type="journal article" date="2020" name="bioRxiv">
        <title>Sequence and annotation of 42 cannabis genomes reveals extensive copy number variation in cannabinoid synthesis and pathogen resistance genes.</title>
        <authorList>
            <person name="Mckernan K.J."/>
            <person name="Helbert Y."/>
            <person name="Kane L.T."/>
            <person name="Ebling H."/>
            <person name="Zhang L."/>
            <person name="Liu B."/>
            <person name="Eaton Z."/>
            <person name="Mclaughlin S."/>
            <person name="Kingan S."/>
            <person name="Baybayan P."/>
            <person name="Concepcion G."/>
            <person name="Jordan M."/>
            <person name="Riva A."/>
            <person name="Barbazuk W."/>
            <person name="Harkins T."/>
        </authorList>
    </citation>
    <scope>NUCLEOTIDE SEQUENCE [LARGE SCALE GENOMIC DNA]</scope>
    <source>
        <strain evidence="10 11">cv. Jamaican Lion 4</strain>
        <strain evidence="9">Father</strain>
        <strain evidence="8">Mother</strain>
        <tissue evidence="9">Leaf</tissue>
    </source>
</reference>
<dbReference type="AlphaFoldDB" id="A0A7J6HP78"/>
<dbReference type="Proteomes" id="UP000583929">
    <property type="component" value="Unassembled WGS sequence"/>
</dbReference>
<evidence type="ECO:0000256" key="1">
    <source>
        <dbReference type="ARBA" id="ARBA00004123"/>
    </source>
</evidence>
<dbReference type="InterPro" id="IPR001471">
    <property type="entry name" value="AP2/ERF_dom"/>
</dbReference>
<dbReference type="SMART" id="SM00380">
    <property type="entry name" value="AP2"/>
    <property type="match status" value="1"/>
</dbReference>
<keyword evidence="2" id="KW-0805">Transcription regulation</keyword>
<feature type="compositionally biased region" description="Polar residues" evidence="6">
    <location>
        <begin position="123"/>
        <end position="135"/>
    </location>
</feature>
<feature type="compositionally biased region" description="Low complexity" evidence="6">
    <location>
        <begin position="30"/>
        <end position="41"/>
    </location>
</feature>
<dbReference type="EMBL" id="JAATIP010000143">
    <property type="protein sequence ID" value="KAF4367429.1"/>
    <property type="molecule type" value="Genomic_DNA"/>
</dbReference>
<evidence type="ECO:0000259" key="7">
    <source>
        <dbReference type="PROSITE" id="PS51032"/>
    </source>
</evidence>
<evidence type="ECO:0000256" key="3">
    <source>
        <dbReference type="ARBA" id="ARBA00023125"/>
    </source>
</evidence>
<evidence type="ECO:0000313" key="11">
    <source>
        <dbReference type="Proteomes" id="UP000583929"/>
    </source>
</evidence>
<dbReference type="Gene3D" id="3.30.730.10">
    <property type="entry name" value="AP2/ERF domain"/>
    <property type="match status" value="1"/>
</dbReference>
<name>A0A7J6HP78_CANSA</name>
<keyword evidence="5" id="KW-0539">Nucleus</keyword>
<feature type="region of interest" description="Disordered" evidence="6">
    <location>
        <begin position="1"/>
        <end position="41"/>
    </location>
</feature>
<evidence type="ECO:0000313" key="8">
    <source>
        <dbReference type="EMBL" id="KAF4367429.1"/>
    </source>
</evidence>
<dbReference type="CDD" id="cd00018">
    <property type="entry name" value="AP2"/>
    <property type="match status" value="1"/>
</dbReference>
<dbReference type="InterPro" id="IPR050913">
    <property type="entry name" value="AP2/ERF_ERF"/>
</dbReference>
<evidence type="ECO:0000256" key="2">
    <source>
        <dbReference type="ARBA" id="ARBA00023015"/>
    </source>
</evidence>
<keyword evidence="3" id="KW-0238">DNA-binding</keyword>
<evidence type="ECO:0000313" key="10">
    <source>
        <dbReference type="Proteomes" id="UP000525078"/>
    </source>
</evidence>
<dbReference type="GO" id="GO:0003700">
    <property type="term" value="F:DNA-binding transcription factor activity"/>
    <property type="evidence" value="ECO:0007669"/>
    <property type="project" value="InterPro"/>
</dbReference>
<comment type="caution">
    <text evidence="9">The sequence shown here is derived from an EMBL/GenBank/DDBJ whole genome shotgun (WGS) entry which is preliminary data.</text>
</comment>
<comment type="subcellular location">
    <subcellularLocation>
        <location evidence="1">Nucleus</location>
    </subcellularLocation>
</comment>
<dbReference type="PROSITE" id="PS51032">
    <property type="entry name" value="AP2_ERF"/>
    <property type="match status" value="1"/>
</dbReference>
<dbReference type="PANTHER" id="PTHR31194:SF202">
    <property type="entry name" value="ETHYLENE-RESPONSIVE TRANSCRIPTION FACTOR ERF070"/>
    <property type="match status" value="1"/>
</dbReference>
<gene>
    <name evidence="8" type="ORF">F8388_025847</name>
    <name evidence="9" type="ORF">G4B88_008912</name>
</gene>
<evidence type="ECO:0000256" key="6">
    <source>
        <dbReference type="SAM" id="MobiDB-lite"/>
    </source>
</evidence>
<feature type="compositionally biased region" description="Basic and acidic residues" evidence="6">
    <location>
        <begin position="155"/>
        <end position="166"/>
    </location>
</feature>
<keyword evidence="4" id="KW-0804">Transcription</keyword>
<evidence type="ECO:0000256" key="5">
    <source>
        <dbReference type="ARBA" id="ARBA00023242"/>
    </source>
</evidence>
<dbReference type="PANTHER" id="PTHR31194">
    <property type="entry name" value="SHN SHINE , DNA BINDING / TRANSCRIPTION FACTOR"/>
    <property type="match status" value="1"/>
</dbReference>
<dbReference type="InterPro" id="IPR036955">
    <property type="entry name" value="AP2/ERF_dom_sf"/>
</dbReference>
<dbReference type="GO" id="GO:0005634">
    <property type="term" value="C:nucleus"/>
    <property type="evidence" value="ECO:0007669"/>
    <property type="project" value="UniProtKB-SubCell"/>
</dbReference>
<feature type="region of interest" description="Disordered" evidence="6">
    <location>
        <begin position="112"/>
        <end position="177"/>
    </location>
</feature>